<sequence>MRVAVIGATGRIGALTTEALVAAGHDVVPVSRSHGIDVREGTGLRSALDGAEAVIDTTNSTATDEAETVGFFTTTTRNLLAAEREAGVRHHVVLSIAGVGNVGGNAHYAGKRAQEAEVASGGVPCTIVPATQFHDFAAMVASWTEADGVARIAPLLVQPIAPVDVAAILARVATGAPQGRHADVAGPGTQDLVDMARRTYAARGRSITLVPTWHTGIFDVTMAGDVLLPAPGAEIAPTSFDTWLDDEKRARR</sequence>
<dbReference type="OrthoDB" id="9771302at2"/>
<dbReference type="InterPro" id="IPR016040">
    <property type="entry name" value="NAD(P)-bd_dom"/>
</dbReference>
<dbReference type="STRING" id="530584.SAMN05421630_110100"/>
<protein>
    <submittedName>
        <fullName evidence="2">Uncharacterized conserved protein YbjT, contains NAD(P)-binding and DUF2867 domains</fullName>
    </submittedName>
</protein>
<dbReference type="SUPFAM" id="SSF51735">
    <property type="entry name" value="NAD(P)-binding Rossmann-fold domains"/>
    <property type="match status" value="1"/>
</dbReference>
<dbReference type="Pfam" id="PF13460">
    <property type="entry name" value="NAD_binding_10"/>
    <property type="match status" value="1"/>
</dbReference>
<organism evidence="2 3">
    <name type="scientific">Prauserella marina</name>
    <dbReference type="NCBI Taxonomy" id="530584"/>
    <lineage>
        <taxon>Bacteria</taxon>
        <taxon>Bacillati</taxon>
        <taxon>Actinomycetota</taxon>
        <taxon>Actinomycetes</taxon>
        <taxon>Pseudonocardiales</taxon>
        <taxon>Pseudonocardiaceae</taxon>
        <taxon>Prauserella</taxon>
    </lineage>
</organism>
<dbReference type="EMBL" id="FMZE01000010">
    <property type="protein sequence ID" value="SDD59154.1"/>
    <property type="molecule type" value="Genomic_DNA"/>
</dbReference>
<dbReference type="Gene3D" id="3.40.50.720">
    <property type="entry name" value="NAD(P)-binding Rossmann-like Domain"/>
    <property type="match status" value="1"/>
</dbReference>
<proteinExistence type="predicted"/>
<dbReference type="RefSeq" id="WP_091808691.1">
    <property type="nucleotide sequence ID" value="NZ_CP016353.1"/>
</dbReference>
<dbReference type="AlphaFoldDB" id="A0A222VS17"/>
<gene>
    <name evidence="2" type="ORF">SAMN05421630_110100</name>
</gene>
<dbReference type="InterPro" id="IPR036291">
    <property type="entry name" value="NAD(P)-bd_dom_sf"/>
</dbReference>
<dbReference type="Proteomes" id="UP000199494">
    <property type="component" value="Unassembled WGS sequence"/>
</dbReference>
<evidence type="ECO:0000313" key="2">
    <source>
        <dbReference type="EMBL" id="SDD59154.1"/>
    </source>
</evidence>
<reference evidence="2 3" key="1">
    <citation type="submission" date="2016-10" db="EMBL/GenBank/DDBJ databases">
        <authorList>
            <person name="de Groot N.N."/>
        </authorList>
    </citation>
    <scope>NUCLEOTIDE SEQUENCE [LARGE SCALE GENOMIC DNA]</scope>
    <source>
        <strain evidence="2 3">CGMCC 4.5506</strain>
    </source>
</reference>
<feature type="domain" description="NAD(P)-binding" evidence="1">
    <location>
        <begin position="7"/>
        <end position="138"/>
    </location>
</feature>
<evidence type="ECO:0000259" key="1">
    <source>
        <dbReference type="Pfam" id="PF13460"/>
    </source>
</evidence>
<dbReference type="KEGG" id="pmad:BAY61_17710"/>
<evidence type="ECO:0000313" key="3">
    <source>
        <dbReference type="Proteomes" id="UP000199494"/>
    </source>
</evidence>
<name>A0A222VS17_9PSEU</name>
<accession>A0A222VS17</accession>
<keyword evidence="3" id="KW-1185">Reference proteome</keyword>